<dbReference type="InterPro" id="IPR011053">
    <property type="entry name" value="Single_hybrid_motif"/>
</dbReference>
<dbReference type="PANTHER" id="PTHR45266:SF3">
    <property type="entry name" value="OXALOACETATE DECARBOXYLASE ALPHA CHAIN"/>
    <property type="match status" value="1"/>
</dbReference>
<dbReference type="InterPro" id="IPR001882">
    <property type="entry name" value="Biotin_BS"/>
</dbReference>
<sequence>MKYCVTINNKSYEVEVEKGEAAIVSTTEMTGEAVENKNPANIQAAATTVAPNMVEVSEQVVEVSPVEGKEVVKAPMAGTIIDIKVNVGSAVQIGDTLLVLEAMKMENEVTAHVDGIVAEIKVSKGANVSADDVLVVLK</sequence>
<dbReference type="Proteomes" id="UP001623591">
    <property type="component" value="Unassembled WGS sequence"/>
</dbReference>
<dbReference type="PROSITE" id="PS00188">
    <property type="entry name" value="BIOTIN"/>
    <property type="match status" value="1"/>
</dbReference>
<dbReference type="SUPFAM" id="SSF51230">
    <property type="entry name" value="Single hybrid motif"/>
    <property type="match status" value="1"/>
</dbReference>
<evidence type="ECO:0000313" key="3">
    <source>
        <dbReference type="EMBL" id="MFL0246238.1"/>
    </source>
</evidence>
<proteinExistence type="predicted"/>
<reference evidence="3 4" key="1">
    <citation type="submission" date="2024-11" db="EMBL/GenBank/DDBJ databases">
        <authorList>
            <person name="Heng Y.C."/>
            <person name="Lim A.C.H."/>
            <person name="Lee J.K.Y."/>
            <person name="Kittelmann S."/>
        </authorList>
    </citation>
    <scope>NUCLEOTIDE SEQUENCE [LARGE SCALE GENOMIC DNA]</scope>
    <source>
        <strain evidence="3 4">WILCCON 0185</strain>
    </source>
</reference>
<evidence type="ECO:0000256" key="1">
    <source>
        <dbReference type="ARBA" id="ARBA00023267"/>
    </source>
</evidence>
<dbReference type="InterPro" id="IPR000089">
    <property type="entry name" value="Biotin_lipoyl"/>
</dbReference>
<gene>
    <name evidence="3" type="ORF">ACJDUG_04495</name>
</gene>
<dbReference type="InterPro" id="IPR050709">
    <property type="entry name" value="Biotin_Carboxyl_Carrier/Decarb"/>
</dbReference>
<evidence type="ECO:0000259" key="2">
    <source>
        <dbReference type="PROSITE" id="PS50968"/>
    </source>
</evidence>
<dbReference type="Pfam" id="PF00364">
    <property type="entry name" value="Biotin_lipoyl"/>
    <property type="match status" value="1"/>
</dbReference>
<evidence type="ECO:0000313" key="4">
    <source>
        <dbReference type="Proteomes" id="UP001623591"/>
    </source>
</evidence>
<dbReference type="PANTHER" id="PTHR45266">
    <property type="entry name" value="OXALOACETATE DECARBOXYLASE ALPHA CHAIN"/>
    <property type="match status" value="1"/>
</dbReference>
<accession>A0ABW8T147</accession>
<name>A0ABW8T147_9CLOT</name>
<dbReference type="PROSITE" id="PS50968">
    <property type="entry name" value="BIOTINYL_LIPOYL"/>
    <property type="match status" value="1"/>
</dbReference>
<comment type="caution">
    <text evidence="3">The sequence shown here is derived from an EMBL/GenBank/DDBJ whole genome shotgun (WGS) entry which is preliminary data.</text>
</comment>
<feature type="domain" description="Lipoyl-binding" evidence="2">
    <location>
        <begin position="59"/>
        <end position="138"/>
    </location>
</feature>
<dbReference type="RefSeq" id="WP_406768714.1">
    <property type="nucleotide sequence ID" value="NZ_JBJHZZ010000002.1"/>
</dbReference>
<organism evidence="3 4">
    <name type="scientific">Candidatus Clostridium stratigraminis</name>
    <dbReference type="NCBI Taxonomy" id="3381661"/>
    <lineage>
        <taxon>Bacteria</taxon>
        <taxon>Bacillati</taxon>
        <taxon>Bacillota</taxon>
        <taxon>Clostridia</taxon>
        <taxon>Eubacteriales</taxon>
        <taxon>Clostridiaceae</taxon>
        <taxon>Clostridium</taxon>
    </lineage>
</organism>
<dbReference type="Gene3D" id="2.40.50.100">
    <property type="match status" value="1"/>
</dbReference>
<keyword evidence="4" id="KW-1185">Reference proteome</keyword>
<protein>
    <submittedName>
        <fullName evidence="3">Biotin/lipoyl-containing protein</fullName>
    </submittedName>
</protein>
<dbReference type="CDD" id="cd06850">
    <property type="entry name" value="biotinyl_domain"/>
    <property type="match status" value="1"/>
</dbReference>
<keyword evidence="1" id="KW-0092">Biotin</keyword>
<dbReference type="EMBL" id="JBJHZZ010000002">
    <property type="protein sequence ID" value="MFL0246238.1"/>
    <property type="molecule type" value="Genomic_DNA"/>
</dbReference>